<proteinExistence type="predicted"/>
<accession>A0ABT1Y7N6</accession>
<dbReference type="PRINTS" id="PR00035">
    <property type="entry name" value="HTHGNTR"/>
</dbReference>
<dbReference type="Proteomes" id="UP001524944">
    <property type="component" value="Unassembled WGS sequence"/>
</dbReference>
<evidence type="ECO:0000256" key="2">
    <source>
        <dbReference type="ARBA" id="ARBA00023125"/>
    </source>
</evidence>
<gene>
    <name evidence="5" type="ORF">NVS47_11340</name>
</gene>
<dbReference type="SMART" id="SM00895">
    <property type="entry name" value="FCD"/>
    <property type="match status" value="1"/>
</dbReference>
<dbReference type="Gene3D" id="1.10.10.10">
    <property type="entry name" value="Winged helix-like DNA-binding domain superfamily/Winged helix DNA-binding domain"/>
    <property type="match status" value="1"/>
</dbReference>
<dbReference type="EMBL" id="JANPWE010000005">
    <property type="protein sequence ID" value="MCR6546100.1"/>
    <property type="molecule type" value="Genomic_DNA"/>
</dbReference>
<evidence type="ECO:0000313" key="6">
    <source>
        <dbReference type="Proteomes" id="UP001524944"/>
    </source>
</evidence>
<evidence type="ECO:0000259" key="4">
    <source>
        <dbReference type="PROSITE" id="PS50949"/>
    </source>
</evidence>
<dbReference type="PANTHER" id="PTHR43537">
    <property type="entry name" value="TRANSCRIPTIONAL REGULATOR, GNTR FAMILY"/>
    <property type="match status" value="1"/>
</dbReference>
<sequence>MFEAVKTHGNLSEEIVKQIVQNISNGELKPGDKLPSEREMCKVFSVSRTVVRDALKTLSGLGMITIRHGLGAFVNEVDEDVSRLAALIQISEGTFDELFQVREILEGYAALWCSQNAKEEDILALENIVKRGKELGLMNSEKLALLDAEFHLKIVEASGNKVLMRLMVNILDLTGEIRDKSFKIPGRQYLSVLEHEEVFKAIKQHDPDLAFTRMVQHVQNVKKDLDAHDLVSEE</sequence>
<dbReference type="InterPro" id="IPR008920">
    <property type="entry name" value="TF_FadR/GntR_C"/>
</dbReference>
<keyword evidence="1" id="KW-0805">Transcription regulation</keyword>
<dbReference type="SMART" id="SM00345">
    <property type="entry name" value="HTH_GNTR"/>
    <property type="match status" value="1"/>
</dbReference>
<dbReference type="InterPro" id="IPR036390">
    <property type="entry name" value="WH_DNA-bd_sf"/>
</dbReference>
<dbReference type="CDD" id="cd07377">
    <property type="entry name" value="WHTH_GntR"/>
    <property type="match status" value="1"/>
</dbReference>
<feature type="domain" description="HTH gntR-type" evidence="4">
    <location>
        <begin position="9"/>
        <end position="77"/>
    </location>
</feature>
<keyword evidence="2" id="KW-0238">DNA-binding</keyword>
<comment type="caution">
    <text evidence="5">The sequence shown here is derived from an EMBL/GenBank/DDBJ whole genome shotgun (WGS) entry which is preliminary data.</text>
</comment>
<name>A0ABT1Y7N6_9FIRM</name>
<evidence type="ECO:0000256" key="1">
    <source>
        <dbReference type="ARBA" id="ARBA00023015"/>
    </source>
</evidence>
<dbReference type="Pfam" id="PF07729">
    <property type="entry name" value="FCD"/>
    <property type="match status" value="1"/>
</dbReference>
<evidence type="ECO:0000256" key="3">
    <source>
        <dbReference type="ARBA" id="ARBA00023163"/>
    </source>
</evidence>
<dbReference type="SUPFAM" id="SSF46785">
    <property type="entry name" value="Winged helix' DNA-binding domain"/>
    <property type="match status" value="1"/>
</dbReference>
<dbReference type="SUPFAM" id="SSF48008">
    <property type="entry name" value="GntR ligand-binding domain-like"/>
    <property type="match status" value="1"/>
</dbReference>
<dbReference type="Pfam" id="PF00392">
    <property type="entry name" value="GntR"/>
    <property type="match status" value="1"/>
</dbReference>
<protein>
    <submittedName>
        <fullName evidence="5">FadR family transcriptional regulator</fullName>
    </submittedName>
</protein>
<reference evidence="5 6" key="1">
    <citation type="submission" date="2022-08" db="EMBL/GenBank/DDBJ databases">
        <title>Proteogenomics of the novel Dehalobacterium formicoaceticum strain EZ94 highlights a key role of methyltransferases during anaerobic dichloromethane degradation.</title>
        <authorList>
            <person name="Wasmund K."/>
        </authorList>
    </citation>
    <scope>NUCLEOTIDE SEQUENCE [LARGE SCALE GENOMIC DNA]</scope>
    <source>
        <strain evidence="5 6">EZ94</strain>
    </source>
</reference>
<evidence type="ECO:0000313" key="5">
    <source>
        <dbReference type="EMBL" id="MCR6546100.1"/>
    </source>
</evidence>
<dbReference type="InterPro" id="IPR036388">
    <property type="entry name" value="WH-like_DNA-bd_sf"/>
</dbReference>
<organism evidence="5 6">
    <name type="scientific">Dehalobacterium formicoaceticum</name>
    <dbReference type="NCBI Taxonomy" id="51515"/>
    <lineage>
        <taxon>Bacteria</taxon>
        <taxon>Bacillati</taxon>
        <taxon>Bacillota</taxon>
        <taxon>Clostridia</taxon>
        <taxon>Eubacteriales</taxon>
        <taxon>Peptococcaceae</taxon>
        <taxon>Dehalobacterium</taxon>
    </lineage>
</organism>
<dbReference type="PANTHER" id="PTHR43537:SF5">
    <property type="entry name" value="UXU OPERON TRANSCRIPTIONAL REGULATOR"/>
    <property type="match status" value="1"/>
</dbReference>
<dbReference type="InterPro" id="IPR000524">
    <property type="entry name" value="Tscrpt_reg_HTH_GntR"/>
</dbReference>
<dbReference type="InterPro" id="IPR011711">
    <property type="entry name" value="GntR_C"/>
</dbReference>
<dbReference type="Gene3D" id="1.20.120.530">
    <property type="entry name" value="GntR ligand-binding domain-like"/>
    <property type="match status" value="1"/>
</dbReference>
<dbReference type="RefSeq" id="WP_257913522.1">
    <property type="nucleotide sequence ID" value="NZ_JANPWE010000005.1"/>
</dbReference>
<dbReference type="PROSITE" id="PS50949">
    <property type="entry name" value="HTH_GNTR"/>
    <property type="match status" value="1"/>
</dbReference>
<keyword evidence="3" id="KW-0804">Transcription</keyword>
<keyword evidence="6" id="KW-1185">Reference proteome</keyword>